<dbReference type="EMBL" id="NQVE01000067">
    <property type="protein sequence ID" value="RAL50192.1"/>
    <property type="molecule type" value="Genomic_DNA"/>
</dbReference>
<name>A0A328DWV8_9ASTE</name>
<organism evidence="4 5">
    <name type="scientific">Cuscuta australis</name>
    <dbReference type="NCBI Taxonomy" id="267555"/>
    <lineage>
        <taxon>Eukaryota</taxon>
        <taxon>Viridiplantae</taxon>
        <taxon>Streptophyta</taxon>
        <taxon>Embryophyta</taxon>
        <taxon>Tracheophyta</taxon>
        <taxon>Spermatophyta</taxon>
        <taxon>Magnoliopsida</taxon>
        <taxon>eudicotyledons</taxon>
        <taxon>Gunneridae</taxon>
        <taxon>Pentapetalae</taxon>
        <taxon>asterids</taxon>
        <taxon>lamiids</taxon>
        <taxon>Solanales</taxon>
        <taxon>Convolvulaceae</taxon>
        <taxon>Cuscuteae</taxon>
        <taxon>Cuscuta</taxon>
        <taxon>Cuscuta subgen. Grammica</taxon>
        <taxon>Cuscuta sect. Cleistogrammica</taxon>
    </lineage>
</organism>
<evidence type="ECO:0000313" key="4">
    <source>
        <dbReference type="EMBL" id="RAL50192.1"/>
    </source>
</evidence>
<dbReference type="GO" id="GO:0003676">
    <property type="term" value="F:nucleic acid binding"/>
    <property type="evidence" value="ECO:0007669"/>
    <property type="project" value="InterPro"/>
</dbReference>
<evidence type="ECO:0000313" key="5">
    <source>
        <dbReference type="Proteomes" id="UP000249390"/>
    </source>
</evidence>
<dbReference type="Pfam" id="PF02536">
    <property type="entry name" value="mTERF"/>
    <property type="match status" value="2"/>
</dbReference>
<dbReference type="PANTHER" id="PTHR13068:SF103">
    <property type="entry name" value="MITOCHONDRIAL TRANSCRIPTION TERMINATION FACTOR FAMILY PROTEIN"/>
    <property type="match status" value="1"/>
</dbReference>
<proteinExistence type="inferred from homology"/>
<dbReference type="Gene3D" id="1.25.70.10">
    <property type="entry name" value="Transcription termination factor 3, mitochondrial"/>
    <property type="match status" value="2"/>
</dbReference>
<keyword evidence="5" id="KW-1185">Reference proteome</keyword>
<keyword evidence="2" id="KW-0805">Transcription regulation</keyword>
<dbReference type="InterPro" id="IPR003690">
    <property type="entry name" value="MTERF"/>
</dbReference>
<keyword evidence="2" id="KW-0806">Transcription termination</keyword>
<evidence type="ECO:0000256" key="1">
    <source>
        <dbReference type="ARBA" id="ARBA00007692"/>
    </source>
</evidence>
<keyword evidence="2" id="KW-0804">Transcription</keyword>
<dbReference type="PANTHER" id="PTHR13068">
    <property type="entry name" value="CGI-12 PROTEIN-RELATED"/>
    <property type="match status" value="1"/>
</dbReference>
<evidence type="ECO:0000256" key="3">
    <source>
        <dbReference type="ARBA" id="ARBA00022946"/>
    </source>
</evidence>
<protein>
    <submittedName>
        <fullName evidence="4">Uncharacterized protein</fullName>
    </submittedName>
</protein>
<dbReference type="Proteomes" id="UP000249390">
    <property type="component" value="Unassembled WGS sequence"/>
</dbReference>
<reference evidence="4 5" key="1">
    <citation type="submission" date="2018-06" db="EMBL/GenBank/DDBJ databases">
        <title>The Genome of Cuscuta australis (Dodder) Provides Insight into the Evolution of Plant Parasitism.</title>
        <authorList>
            <person name="Liu H."/>
        </authorList>
    </citation>
    <scope>NUCLEOTIDE SEQUENCE [LARGE SCALE GENOMIC DNA]</scope>
    <source>
        <strain evidence="5">cv. Yunnan</strain>
        <tissue evidence="4">Vines</tissue>
    </source>
</reference>
<dbReference type="FunFam" id="1.25.70.10:FF:000019">
    <property type="entry name" value="mTERF family protein"/>
    <property type="match status" value="1"/>
</dbReference>
<comment type="similarity">
    <text evidence="1">Belongs to the mTERF family.</text>
</comment>
<comment type="caution">
    <text evidence="4">The sequence shown here is derived from an EMBL/GenBank/DDBJ whole genome shotgun (WGS) entry which is preliminary data.</text>
</comment>
<dbReference type="SMART" id="SM00733">
    <property type="entry name" value="Mterf"/>
    <property type="match status" value="5"/>
</dbReference>
<dbReference type="AlphaFoldDB" id="A0A328DWV8"/>
<evidence type="ECO:0000256" key="2">
    <source>
        <dbReference type="ARBA" id="ARBA00022472"/>
    </source>
</evidence>
<dbReference type="GO" id="GO:0006353">
    <property type="term" value="P:DNA-templated transcription termination"/>
    <property type="evidence" value="ECO:0007669"/>
    <property type="project" value="UniProtKB-KW"/>
</dbReference>
<gene>
    <name evidence="4" type="ORF">DM860_007866</name>
</gene>
<keyword evidence="3" id="KW-0809">Transit peptide</keyword>
<accession>A0A328DWV8</accession>
<dbReference type="InterPro" id="IPR038538">
    <property type="entry name" value="MTERF_sf"/>
</dbReference>
<sequence length="597" mass="68324">MIIPRIGKRLCWEMISHLNDVLIPSSISISERGSSSSSSVSPSLKALRLKGIRCFRSCDHTHSSKIPMAESTSQRPNSVKGMKVSRAVRSDAQAALFDYLHYTRGFNFPDAEHISKNSPFFLEKLISKVENEEDVSRALSRLFRYQPINEFEPFFESLGLSPDEITLLLPRNLMFLSDNHVLLDNHRVLCRFGIPRSNIGKIYKEATEIFEYDEGVLDRKLIAFEKMGLSRSMTIQLVICFPTLLVGDVNNELLQVIKRVKEIGILNEWVGRYLSNGHSYDWSRILRTTHFITEIGYNETQMGDLLKANPAFLFEGSGRCTYVLVVQFVKLGLEMDEIRSVLLKYPKILSLKYAKRLWKAMYFLFQIGMETDAIARIISDHIELLGSNFIKSPETVLKHFKGDKRCLCQTILDDPLNLFRLASKSQVKIIEQTGRRFPSDKTPFLLMLGYAENSEEMMKAMKVFRGRGDELQERFDCLVNAGLDCNAVVGMVKKVPSLLNQRKDVIERKLESLKNNLGYPVESVVSFPSFLCYDMNRISLRFSMFGWLREKGMAKPKVSPTTLLVCSDARFVKYYVDVHPEGPAMWESLKKSHYATS</sequence>